<reference evidence="2" key="2">
    <citation type="submission" date="2021-04" db="EMBL/GenBank/DDBJ databases">
        <title>Genome-wide patterns of bracovirus chromosomal integration into multiple host tissues during parasitism.</title>
        <authorList>
            <person name="Chebbi M.A.C."/>
        </authorList>
    </citation>
    <scope>NUCLEOTIDE SEQUENCE</scope>
    <source>
        <tissue evidence="2">Whole body</tissue>
    </source>
</reference>
<proteinExistence type="predicted"/>
<protein>
    <recommendedName>
        <fullName evidence="1">ZSWIM3 N-terminal domain-containing protein</fullName>
    </recommendedName>
</protein>
<accession>A0A8J5RF69</accession>
<dbReference type="EMBL" id="JAAOIC020000024">
    <property type="protein sequence ID" value="KAG8040041.1"/>
    <property type="molecule type" value="Genomic_DNA"/>
</dbReference>
<dbReference type="PANTHER" id="PTHR47086">
    <property type="entry name" value="BTB DOMAIN-CONTAINING PROTEIN"/>
    <property type="match status" value="1"/>
</dbReference>
<evidence type="ECO:0000313" key="3">
    <source>
        <dbReference type="Proteomes" id="UP000729913"/>
    </source>
</evidence>
<dbReference type="Proteomes" id="UP000729913">
    <property type="component" value="Unassembled WGS sequence"/>
</dbReference>
<dbReference type="OrthoDB" id="7694209at2759"/>
<evidence type="ECO:0000259" key="1">
    <source>
        <dbReference type="Pfam" id="PF21599"/>
    </source>
</evidence>
<name>A0A8J5RF69_9HYME</name>
<comment type="caution">
    <text evidence="2">The sequence shown here is derived from an EMBL/GenBank/DDBJ whole genome shotgun (WGS) entry which is preliminary data.</text>
</comment>
<dbReference type="InterPro" id="IPR048325">
    <property type="entry name" value="ZSWIM3_N"/>
</dbReference>
<dbReference type="Pfam" id="PF21599">
    <property type="entry name" value="ZSWIM3_N"/>
    <property type="match status" value="1"/>
</dbReference>
<gene>
    <name evidence="2" type="ORF">G9C98_001157</name>
</gene>
<dbReference type="AlphaFoldDB" id="A0A8J5RF69"/>
<keyword evidence="3" id="KW-1185">Reference proteome</keyword>
<reference evidence="2" key="1">
    <citation type="submission" date="2020-03" db="EMBL/GenBank/DDBJ databases">
        <authorList>
            <person name="Chebbi M.A."/>
            <person name="Drezen J.M."/>
        </authorList>
    </citation>
    <scope>NUCLEOTIDE SEQUENCE</scope>
    <source>
        <tissue evidence="2">Whole body</tissue>
    </source>
</reference>
<organism evidence="2 3">
    <name type="scientific">Cotesia typhae</name>
    <dbReference type="NCBI Taxonomy" id="2053667"/>
    <lineage>
        <taxon>Eukaryota</taxon>
        <taxon>Metazoa</taxon>
        <taxon>Ecdysozoa</taxon>
        <taxon>Arthropoda</taxon>
        <taxon>Hexapoda</taxon>
        <taxon>Insecta</taxon>
        <taxon>Pterygota</taxon>
        <taxon>Neoptera</taxon>
        <taxon>Endopterygota</taxon>
        <taxon>Hymenoptera</taxon>
        <taxon>Apocrita</taxon>
        <taxon>Ichneumonoidea</taxon>
        <taxon>Braconidae</taxon>
        <taxon>Microgastrinae</taxon>
        <taxon>Cotesia</taxon>
    </lineage>
</organism>
<dbReference type="InterPro" id="IPR040854">
    <property type="entry name" value="ZSWIM9"/>
</dbReference>
<feature type="domain" description="ZSWIM3 N-terminal" evidence="1">
    <location>
        <begin position="31"/>
        <end position="126"/>
    </location>
</feature>
<dbReference type="PANTHER" id="PTHR47086:SF4">
    <property type="entry name" value="BTB DOMAIN-CONTAINING PROTEIN"/>
    <property type="match status" value="1"/>
</dbReference>
<evidence type="ECO:0000313" key="2">
    <source>
        <dbReference type="EMBL" id="KAG8040041.1"/>
    </source>
</evidence>
<sequence>MRYMIDSDSEINSDIDSVNEAKKNRSDNLLKVNDSFASHEKLEKQIKKYEEKNFYVFYVRDSKTIEKCCKLNIKHPIDENLKYYYVKYCCIYGGKHFKTTSRGERSSKTFQKECNAYFKVEVNKDRKS</sequence>